<sequence length="116" mass="13565">MNIKSSIPFGIWFGTRHSPISKLRFCHETTAAQSWYRKNKVVLEMTKSRFSQTTKVDFPGIERSLVILKTRCEATRELLWVRPRNFDPRSGERTTPELAPRLQTSSQHRLIPLHKT</sequence>
<evidence type="ECO:0000256" key="1">
    <source>
        <dbReference type="SAM" id="MobiDB-lite"/>
    </source>
</evidence>
<reference evidence="2 3" key="1">
    <citation type="journal article" date="2019" name="Sci. Rep.">
        <title>Orb-weaving spider Araneus ventricosus genome elucidates the spidroin gene catalogue.</title>
        <authorList>
            <person name="Kono N."/>
            <person name="Nakamura H."/>
            <person name="Ohtoshi R."/>
            <person name="Moran D.A.P."/>
            <person name="Shinohara A."/>
            <person name="Yoshida Y."/>
            <person name="Fujiwara M."/>
            <person name="Mori M."/>
            <person name="Tomita M."/>
            <person name="Arakawa K."/>
        </authorList>
    </citation>
    <scope>NUCLEOTIDE SEQUENCE [LARGE SCALE GENOMIC DNA]</scope>
</reference>
<evidence type="ECO:0000313" key="2">
    <source>
        <dbReference type="EMBL" id="GBM30564.1"/>
    </source>
</evidence>
<name>A0A4Y2ERN8_ARAVE</name>
<keyword evidence="3" id="KW-1185">Reference proteome</keyword>
<comment type="caution">
    <text evidence="2">The sequence shown here is derived from an EMBL/GenBank/DDBJ whole genome shotgun (WGS) entry which is preliminary data.</text>
</comment>
<organism evidence="2 3">
    <name type="scientific">Araneus ventricosus</name>
    <name type="common">Orbweaver spider</name>
    <name type="synonym">Epeira ventricosa</name>
    <dbReference type="NCBI Taxonomy" id="182803"/>
    <lineage>
        <taxon>Eukaryota</taxon>
        <taxon>Metazoa</taxon>
        <taxon>Ecdysozoa</taxon>
        <taxon>Arthropoda</taxon>
        <taxon>Chelicerata</taxon>
        <taxon>Arachnida</taxon>
        <taxon>Araneae</taxon>
        <taxon>Araneomorphae</taxon>
        <taxon>Entelegynae</taxon>
        <taxon>Araneoidea</taxon>
        <taxon>Araneidae</taxon>
        <taxon>Araneus</taxon>
    </lineage>
</organism>
<evidence type="ECO:0000313" key="3">
    <source>
        <dbReference type="Proteomes" id="UP000499080"/>
    </source>
</evidence>
<dbReference type="Proteomes" id="UP000499080">
    <property type="component" value="Unassembled WGS sequence"/>
</dbReference>
<accession>A0A4Y2ERN8</accession>
<dbReference type="AlphaFoldDB" id="A0A4Y2ERN8"/>
<feature type="region of interest" description="Disordered" evidence="1">
    <location>
        <begin position="85"/>
        <end position="116"/>
    </location>
</feature>
<proteinExistence type="predicted"/>
<feature type="compositionally biased region" description="Basic and acidic residues" evidence="1">
    <location>
        <begin position="85"/>
        <end position="95"/>
    </location>
</feature>
<dbReference type="EMBL" id="BGPR01000664">
    <property type="protein sequence ID" value="GBM30564.1"/>
    <property type="molecule type" value="Genomic_DNA"/>
</dbReference>
<gene>
    <name evidence="2" type="ORF">AVEN_27603_1</name>
</gene>
<protein>
    <submittedName>
        <fullName evidence="2">Uncharacterized protein</fullName>
    </submittedName>
</protein>